<feature type="domain" description="ExoI C-terminal" evidence="17">
    <location>
        <begin position="341"/>
        <end position="469"/>
    </location>
</feature>
<keyword evidence="6" id="KW-0227">DNA damage</keyword>
<dbReference type="PANTHER" id="PTHR30231">
    <property type="entry name" value="DNA POLYMERASE III SUBUNIT EPSILON"/>
    <property type="match status" value="1"/>
</dbReference>
<dbReference type="InterPro" id="IPR034747">
    <property type="entry name" value="EXOI_SH3"/>
</dbReference>
<comment type="cofactor">
    <cofactor evidence="15">
        <name>Mg(2+)</name>
        <dbReference type="ChEBI" id="CHEBI:18420"/>
    </cofactor>
    <text evidence="15">Binds 2 Mg(2+) ions per monomer.</text>
</comment>
<feature type="binding site" evidence="15">
    <location>
        <position position="8"/>
    </location>
    <ligand>
        <name>Mg(2+)</name>
        <dbReference type="ChEBI" id="CHEBI:18420"/>
        <label>1</label>
    </ligand>
</feature>
<evidence type="ECO:0000313" key="18">
    <source>
        <dbReference type="EMBL" id="BDD12252.1"/>
    </source>
</evidence>
<comment type="subunit">
    <text evidence="13">Monomer. Interacts with ssb (via C-terminus); this interaction stimulates the exonuclease activity by recruiting the enzyme to its substrate.</text>
</comment>
<proteinExistence type="predicted"/>
<dbReference type="Proteomes" id="UP001348817">
    <property type="component" value="Plasmid pFA3"/>
</dbReference>
<evidence type="ECO:0000256" key="12">
    <source>
        <dbReference type="ARBA" id="ARBA00031220"/>
    </source>
</evidence>
<dbReference type="InterPro" id="IPR036397">
    <property type="entry name" value="RNaseH_sf"/>
</dbReference>
<feature type="binding site" evidence="14">
    <location>
        <position position="157"/>
    </location>
    <ligand>
        <name>substrate</name>
    </ligand>
</feature>
<evidence type="ECO:0000256" key="13">
    <source>
        <dbReference type="ARBA" id="ARBA00046792"/>
    </source>
</evidence>
<dbReference type="InterPro" id="IPR013520">
    <property type="entry name" value="Ribonucl_H"/>
</dbReference>
<geneLocation type="plasmid" evidence="18 19">
    <name>pFA3</name>
</geneLocation>
<dbReference type="PROSITE" id="PS51785">
    <property type="entry name" value="EXOI_C"/>
    <property type="match status" value="1"/>
</dbReference>
<evidence type="ECO:0000256" key="1">
    <source>
        <dbReference type="ARBA" id="ARBA00000563"/>
    </source>
</evidence>
<dbReference type="RefSeq" id="WP_338395392.1">
    <property type="nucleotide sequence ID" value="NZ_AP025317.1"/>
</dbReference>
<accession>A0AAU9CWH6</accession>
<dbReference type="SMART" id="SM00479">
    <property type="entry name" value="EXOIII"/>
    <property type="match status" value="1"/>
</dbReference>
<evidence type="ECO:0000256" key="8">
    <source>
        <dbReference type="ARBA" id="ARBA00022839"/>
    </source>
</evidence>
<feature type="binding site" evidence="14">
    <location>
        <position position="10"/>
    </location>
    <ligand>
        <name>substrate</name>
    </ligand>
</feature>
<dbReference type="GO" id="GO:0003677">
    <property type="term" value="F:DNA binding"/>
    <property type="evidence" value="ECO:0007669"/>
    <property type="project" value="UniProtKB-KW"/>
</dbReference>
<keyword evidence="19" id="KW-1185">Reference proteome</keyword>
<keyword evidence="5 15" id="KW-0479">Metal-binding</keyword>
<evidence type="ECO:0000256" key="4">
    <source>
        <dbReference type="ARBA" id="ARBA00022722"/>
    </source>
</evidence>
<dbReference type="EC" id="3.1.11.1" evidence="2"/>
<keyword evidence="10" id="KW-0238">DNA-binding</keyword>
<evidence type="ECO:0000259" key="16">
    <source>
        <dbReference type="PROSITE" id="PS51784"/>
    </source>
</evidence>
<dbReference type="PROSITE" id="PS51784">
    <property type="entry name" value="EXOI_SH3"/>
    <property type="match status" value="1"/>
</dbReference>
<name>A0AAU9CWH6_9BACT</name>
<evidence type="ECO:0000256" key="11">
    <source>
        <dbReference type="ARBA" id="ARBA00023204"/>
    </source>
</evidence>
<keyword evidence="9 15" id="KW-0460">Magnesium</keyword>
<evidence type="ECO:0000256" key="3">
    <source>
        <dbReference type="ARBA" id="ARBA00019900"/>
    </source>
</evidence>
<evidence type="ECO:0000256" key="6">
    <source>
        <dbReference type="ARBA" id="ARBA00022763"/>
    </source>
</evidence>
<evidence type="ECO:0000256" key="14">
    <source>
        <dbReference type="PIRSR" id="PIRSR000977-1"/>
    </source>
</evidence>
<keyword evidence="8" id="KW-0269">Exonuclease</keyword>
<evidence type="ECO:0000256" key="2">
    <source>
        <dbReference type="ARBA" id="ARBA00012108"/>
    </source>
</evidence>
<dbReference type="PANTHER" id="PTHR30231:SF41">
    <property type="entry name" value="DNA POLYMERASE III SUBUNIT EPSILON"/>
    <property type="match status" value="1"/>
</dbReference>
<dbReference type="Gene3D" id="3.30.420.10">
    <property type="entry name" value="Ribonuclease H-like superfamily/Ribonuclease H"/>
    <property type="match status" value="1"/>
</dbReference>
<dbReference type="GO" id="GO:0046872">
    <property type="term" value="F:metal ion binding"/>
    <property type="evidence" value="ECO:0007669"/>
    <property type="project" value="UniProtKB-KW"/>
</dbReference>
<dbReference type="AlphaFoldDB" id="A0AAU9CWH6"/>
<evidence type="ECO:0000256" key="15">
    <source>
        <dbReference type="PIRSR" id="PIRSR000977-2"/>
    </source>
</evidence>
<sequence>MNTFLFYDIETTGLNPAFDQILQFGAIRTDMDLQEIERTEILVKLRPDAVPAPGAILTTGIDLETHNEGAICEYEAIKRIHEMVNQSGTISIGYNSLNFDDEFLRFSFYRNLLDPYTHQWQNGCRRADILPMALFFKSFRPDIIKWPVTDEGKSTMKLEKINELNHLAEGQAHDAMTDIEATLNLARRMKAHPELWDYCLSNFEKKQDETRSLKAWENHGKGFLGCKTGTILDTGIGADRGYMAPVVWLGTNQIKQQILMRLDAFEFSDIDTEAIDETSFVTRKKYGEPPFSFPNRKRLTQHFDSERVDLEKRNLDFIKNNSDKFERITRFWLTYEYPLVTDIDPDARLYTGGFASANEKRWNEKFHEHFGTEYLFEVVEQMPANVRKDAAYRILFRNLPEESEKRYPYEFSDFLEQSLHGNPKDYRDKHKASPKEISEEIREIINEQFKEKEIPKPLESLRKYIEYVQ</sequence>
<dbReference type="InterPro" id="IPR058561">
    <property type="entry name" value="Exonuc_1_C"/>
</dbReference>
<dbReference type="GO" id="GO:0008310">
    <property type="term" value="F:single-stranded DNA 3'-5' DNA exonuclease activity"/>
    <property type="evidence" value="ECO:0007669"/>
    <property type="project" value="UniProtKB-EC"/>
</dbReference>
<organism evidence="18 19">
    <name type="scientific">Fulvitalea axinellae</name>
    <dbReference type="NCBI Taxonomy" id="1182444"/>
    <lineage>
        <taxon>Bacteria</taxon>
        <taxon>Pseudomonadati</taxon>
        <taxon>Bacteroidota</taxon>
        <taxon>Cytophagia</taxon>
        <taxon>Cytophagales</taxon>
        <taxon>Persicobacteraceae</taxon>
        <taxon>Fulvitalea</taxon>
    </lineage>
</organism>
<dbReference type="Pfam" id="PF00929">
    <property type="entry name" value="RNase_T"/>
    <property type="match status" value="1"/>
</dbReference>
<evidence type="ECO:0000256" key="9">
    <source>
        <dbReference type="ARBA" id="ARBA00022842"/>
    </source>
</evidence>
<dbReference type="InterPro" id="IPR012337">
    <property type="entry name" value="RNaseH-like_sf"/>
</dbReference>
<reference evidence="18 19" key="1">
    <citation type="submission" date="2021-12" db="EMBL/GenBank/DDBJ databases">
        <title>Genome sequencing of bacteria with rrn-lacking chromosome and rrn-plasmid.</title>
        <authorList>
            <person name="Anda M."/>
            <person name="Iwasaki W."/>
        </authorList>
    </citation>
    <scope>NUCLEOTIDE SEQUENCE [LARGE SCALE GENOMIC DNA]</scope>
    <source>
        <strain evidence="18 19">DSM 100852</strain>
        <plasmid evidence="18 19">pFA3</plasmid>
    </source>
</reference>
<dbReference type="KEGG" id="fax:FUAX_46840"/>
<keyword evidence="7" id="KW-0378">Hydrolase</keyword>
<dbReference type="GO" id="GO:0005829">
    <property type="term" value="C:cytosol"/>
    <property type="evidence" value="ECO:0007669"/>
    <property type="project" value="TreeGrafter"/>
</dbReference>
<dbReference type="GO" id="GO:0045004">
    <property type="term" value="P:DNA replication proofreading"/>
    <property type="evidence" value="ECO:0007669"/>
    <property type="project" value="TreeGrafter"/>
</dbReference>
<comment type="catalytic activity">
    <reaction evidence="1">
        <text>Exonucleolytic cleavage in the 3'- to 5'-direction to yield nucleoside 5'-phosphates.</text>
        <dbReference type="EC" id="3.1.11.1"/>
    </reaction>
</comment>
<dbReference type="PIRSF" id="PIRSF000977">
    <property type="entry name" value="Exodeoxyribonuclease_I"/>
    <property type="match status" value="1"/>
</dbReference>
<dbReference type="InterPro" id="IPR023607">
    <property type="entry name" value="Exodeoxyribonuclease_I"/>
</dbReference>
<gene>
    <name evidence="18" type="primary">sbcB</name>
    <name evidence="18" type="ORF">FUAX_46840</name>
</gene>
<evidence type="ECO:0000259" key="17">
    <source>
        <dbReference type="PROSITE" id="PS51785"/>
    </source>
</evidence>
<dbReference type="CDD" id="cd06138">
    <property type="entry name" value="ExoI_N"/>
    <property type="match status" value="1"/>
</dbReference>
<evidence type="ECO:0000313" key="19">
    <source>
        <dbReference type="Proteomes" id="UP001348817"/>
    </source>
</evidence>
<dbReference type="FunFam" id="3.30.420.10:FF:000033">
    <property type="entry name" value="Exodeoxyribonuclease I"/>
    <property type="match status" value="1"/>
</dbReference>
<feature type="binding site" evidence="15">
    <location>
        <position position="178"/>
    </location>
    <ligand>
        <name>Mg(2+)</name>
        <dbReference type="ChEBI" id="CHEBI:18420"/>
        <label>2</label>
    </ligand>
</feature>
<evidence type="ECO:0000256" key="5">
    <source>
        <dbReference type="ARBA" id="ARBA00022723"/>
    </source>
</evidence>
<keyword evidence="11" id="KW-0234">DNA repair</keyword>
<evidence type="ECO:0000256" key="10">
    <source>
        <dbReference type="ARBA" id="ARBA00023125"/>
    </source>
</evidence>
<keyword evidence="4" id="KW-0540">Nuclease</keyword>
<evidence type="ECO:0000256" key="7">
    <source>
        <dbReference type="ARBA" id="ARBA00022801"/>
    </source>
</evidence>
<feature type="domain" description="ExoI SH3-like" evidence="16">
    <location>
        <begin position="193"/>
        <end position="336"/>
    </location>
</feature>
<dbReference type="SUPFAM" id="SSF53098">
    <property type="entry name" value="Ribonuclease H-like"/>
    <property type="match status" value="1"/>
</dbReference>
<keyword evidence="18" id="KW-0614">Plasmid</keyword>
<feature type="binding site" evidence="15">
    <location>
        <position position="10"/>
    </location>
    <ligand>
        <name>Mg(2+)</name>
        <dbReference type="ChEBI" id="CHEBI:18420"/>
        <label>2</label>
    </ligand>
</feature>
<dbReference type="EMBL" id="AP025317">
    <property type="protein sequence ID" value="BDD12252.1"/>
    <property type="molecule type" value="Genomic_DNA"/>
</dbReference>
<protein>
    <recommendedName>
        <fullName evidence="3">Exodeoxyribonuclease I</fullName>
        <ecNumber evidence="2">3.1.11.1</ecNumber>
    </recommendedName>
    <alternativeName>
        <fullName evidence="12">DNA deoxyribophosphodiesterase</fullName>
    </alternativeName>
</protein>